<name>A0A8T9AXN7_9HELO</name>
<dbReference type="EMBL" id="QGMF01002304">
    <property type="protein sequence ID" value="TVY12484.1"/>
    <property type="molecule type" value="Genomic_DNA"/>
</dbReference>
<keyword evidence="5" id="KW-1185">Reference proteome</keyword>
<dbReference type="AlphaFoldDB" id="A0A8T9AXN7"/>
<evidence type="ECO:0000313" key="5">
    <source>
        <dbReference type="Proteomes" id="UP000469559"/>
    </source>
</evidence>
<evidence type="ECO:0000256" key="2">
    <source>
        <dbReference type="SAM" id="MobiDB-lite"/>
    </source>
</evidence>
<dbReference type="GO" id="GO:0004190">
    <property type="term" value="F:aspartic-type endopeptidase activity"/>
    <property type="evidence" value="ECO:0007669"/>
    <property type="project" value="InterPro"/>
</dbReference>
<evidence type="ECO:0000256" key="1">
    <source>
        <dbReference type="ARBA" id="ARBA00022801"/>
    </source>
</evidence>
<dbReference type="CDD" id="cd00303">
    <property type="entry name" value="retropepsin_like"/>
    <property type="match status" value="1"/>
</dbReference>
<reference evidence="4 5" key="1">
    <citation type="submission" date="2018-05" db="EMBL/GenBank/DDBJ databases">
        <title>Whole genome sequencing for identification of molecular markers to develop diagnostic detection tools for the regulated plant pathogen Lachnellula willkommii.</title>
        <authorList>
            <person name="Giroux E."/>
            <person name="Bilodeau G."/>
        </authorList>
    </citation>
    <scope>NUCLEOTIDE SEQUENCE [LARGE SCALE GENOMIC DNA]</scope>
    <source>
        <strain evidence="4 5">CBS 203.66</strain>
    </source>
</reference>
<dbReference type="Proteomes" id="UP000469559">
    <property type="component" value="Unassembled WGS sequence"/>
</dbReference>
<dbReference type="PROSITE" id="PS50175">
    <property type="entry name" value="ASP_PROT_RETROV"/>
    <property type="match status" value="1"/>
</dbReference>
<gene>
    <name evidence="4" type="ORF">LARI1_G009652</name>
</gene>
<dbReference type="InterPro" id="IPR001995">
    <property type="entry name" value="Peptidase_A2_cat"/>
</dbReference>
<feature type="domain" description="Peptidase A2" evidence="3">
    <location>
        <begin position="50"/>
        <end position="137"/>
    </location>
</feature>
<accession>A0A8T9AXN7</accession>
<evidence type="ECO:0000313" key="4">
    <source>
        <dbReference type="EMBL" id="TVY12484.1"/>
    </source>
</evidence>
<feature type="non-terminal residue" evidence="4">
    <location>
        <position position="394"/>
    </location>
</feature>
<dbReference type="InterPro" id="IPR021109">
    <property type="entry name" value="Peptidase_aspartic_dom_sf"/>
</dbReference>
<dbReference type="OrthoDB" id="3561912at2759"/>
<comment type="caution">
    <text evidence="4">The sequence shown here is derived from an EMBL/GenBank/DDBJ whole genome shotgun (WGS) entry which is preliminary data.</text>
</comment>
<sequence length="394" mass="44273">FTAGKWRRLREDSFLGETVDLARLDLSLLLGGKHFTFPCTVSLNGYAISTYSLIDTGANGFVFIDERFAQLLSKELGWEINKLPSPSLPVKGYDGKQGTRITSFIRIHLTLDGRKIYNVPFLILPLGSHDIIIGKSFMEYFDISPIVAKRNLHWPPNHPKTTAVISRGMQIPRQILKRPTSRNHHQLDMEARDKLIELDEQRRLAGRNSIVYINPKKPSYTDIATQTDCDKHQEAPQSSKPSSPHEVAGPPPSPQDQGPLLNPTSGSPIPKRRPDLSRHSYKIDLQNNLRGMEAELRDSLGTTPSTQKYLKVTIEDEPLTSLESPYLAIHEINGAAFQLCTKRSDYEVFTTSLYEIDRLLEDVYAQNATPDPMEEQMLAQIAKASELAGISQDI</sequence>
<proteinExistence type="predicted"/>
<keyword evidence="1" id="KW-0378">Hydrolase</keyword>
<feature type="region of interest" description="Disordered" evidence="2">
    <location>
        <begin position="228"/>
        <end position="280"/>
    </location>
</feature>
<dbReference type="Gene3D" id="2.40.70.10">
    <property type="entry name" value="Acid Proteases"/>
    <property type="match status" value="1"/>
</dbReference>
<dbReference type="GO" id="GO:0006508">
    <property type="term" value="P:proteolysis"/>
    <property type="evidence" value="ECO:0007669"/>
    <property type="project" value="InterPro"/>
</dbReference>
<protein>
    <recommendedName>
        <fullName evidence="3">Peptidase A2 domain-containing protein</fullName>
    </recommendedName>
</protein>
<feature type="non-terminal residue" evidence="4">
    <location>
        <position position="1"/>
    </location>
</feature>
<evidence type="ECO:0000259" key="3">
    <source>
        <dbReference type="PROSITE" id="PS50175"/>
    </source>
</evidence>
<organism evidence="4 5">
    <name type="scientific">Lachnellula arida</name>
    <dbReference type="NCBI Taxonomy" id="1316785"/>
    <lineage>
        <taxon>Eukaryota</taxon>
        <taxon>Fungi</taxon>
        <taxon>Dikarya</taxon>
        <taxon>Ascomycota</taxon>
        <taxon>Pezizomycotina</taxon>
        <taxon>Leotiomycetes</taxon>
        <taxon>Helotiales</taxon>
        <taxon>Lachnaceae</taxon>
        <taxon>Lachnellula</taxon>
    </lineage>
</organism>